<keyword evidence="3" id="KW-1185">Reference proteome</keyword>
<gene>
    <name evidence="2" type="ORF">FPHYL_3984</name>
</gene>
<protein>
    <submittedName>
        <fullName evidence="2">Uncharacterized protein</fullName>
    </submittedName>
</protein>
<dbReference type="AlphaFoldDB" id="A0A8H5NHU2"/>
<sequence length="886" mass="102339">MDYKDCKLEEHFDDMEIELIHQVDNAKHHLETTASAFWQAYLQRNFPRPWLVLCEQGPDGSLRRVDMKVIYYNSHGRNFSPVLLVEVKRKKGSMHEVEEQGLDAALKAINSQNLTGMYVITAIGLRYRAWYLSREERELQPLHGSIEKASWEYLHVKQQAGVLNLEETIRLIKGEMPMRQAGVVPSQHIELENILRAEASHIQEGYSVEQAGSARDDQGNEAPCYPSTTYYEQPSEQTDAQWSDPMDVEARAESSGEDDEPSQAEDSKGKKPRKERTIVNVRVTLIPHKLRKDECEFRDTKKIKQTTLRSDWKEKHDGSKTYFEFKGKNHRYRCEKFEYQLRPDGKESKQFKYRSDAEINDSIGLIWCNACPIPCVHKRDQAVGCHRVCRNILTPSPLAEFLQTAAYSCEPTFNQERERRMWLLKTIESRLKLFGTLAGELRREIAQYLLQDDAARTNILGLTCKKPFQSSFTVRAPFRGNYVTYEGEVYFRSLINEPQRTDDWLAPLAVYVAEDHRGVKRLIWSRYEEPPTVSCIPGVFWKGLPIRNSEGLMEFYTNGLLLRYLSCRDSYHEYSTRTLDSFAIPRHPFKPSRSVNFHGMTDKAPRRMSIFQYNRPEITGFSVCCNPAPITLYTHTRGDDLSFYYSTPANSSWIYVPLEHKEYITSIWIRHPKPLKKMLALAFETDKGHLYLLGAQATPALSNCNWELLDISKGEPGHFFFDSHPSAMRGLIFDSKAPRQPRVLDAPKPVSPHPGLHVCEDFHWSQASLENVVAVTPCCRVTKGSPEFIGLLLDYSDGSRACVGQVRLDCLSPPLTIKSSPRLWFGFELNDENRPYIARIEISDAHLDKKMTMWFEVFLSGIIEWWYSYRQCQIWQGGRRSLATRS</sequence>
<reference evidence="2 3" key="1">
    <citation type="submission" date="2020-05" db="EMBL/GenBank/DDBJ databases">
        <title>Identification and distribution of gene clusters putatively required for synthesis of sphingolipid metabolism inhibitors in phylogenetically diverse species of the filamentous fungus Fusarium.</title>
        <authorList>
            <person name="Kim H.-S."/>
            <person name="Busman M."/>
            <person name="Brown D.W."/>
            <person name="Divon H."/>
            <person name="Uhlig S."/>
            <person name="Proctor R.H."/>
        </authorList>
    </citation>
    <scope>NUCLEOTIDE SEQUENCE [LARGE SCALE GENOMIC DNA]</scope>
    <source>
        <strain evidence="2 3">NRRL 13617</strain>
    </source>
</reference>
<dbReference type="OrthoDB" id="5153231at2759"/>
<organism evidence="2 3">
    <name type="scientific">Fusarium phyllophilum</name>
    <dbReference type="NCBI Taxonomy" id="47803"/>
    <lineage>
        <taxon>Eukaryota</taxon>
        <taxon>Fungi</taxon>
        <taxon>Dikarya</taxon>
        <taxon>Ascomycota</taxon>
        <taxon>Pezizomycotina</taxon>
        <taxon>Sordariomycetes</taxon>
        <taxon>Hypocreomycetidae</taxon>
        <taxon>Hypocreales</taxon>
        <taxon>Nectriaceae</taxon>
        <taxon>Fusarium</taxon>
        <taxon>Fusarium fujikuroi species complex</taxon>
    </lineage>
</organism>
<evidence type="ECO:0000313" key="3">
    <source>
        <dbReference type="Proteomes" id="UP000582016"/>
    </source>
</evidence>
<name>A0A8H5NHU2_9HYPO</name>
<accession>A0A8H5NHU2</accession>
<comment type="caution">
    <text evidence="2">The sequence shown here is derived from an EMBL/GenBank/DDBJ whole genome shotgun (WGS) entry which is preliminary data.</text>
</comment>
<evidence type="ECO:0000256" key="1">
    <source>
        <dbReference type="SAM" id="MobiDB-lite"/>
    </source>
</evidence>
<proteinExistence type="predicted"/>
<dbReference type="EMBL" id="JAAOAQ010000124">
    <property type="protein sequence ID" value="KAF5565944.1"/>
    <property type="molecule type" value="Genomic_DNA"/>
</dbReference>
<feature type="compositionally biased region" description="Polar residues" evidence="1">
    <location>
        <begin position="226"/>
        <end position="241"/>
    </location>
</feature>
<evidence type="ECO:0000313" key="2">
    <source>
        <dbReference type="EMBL" id="KAF5565944.1"/>
    </source>
</evidence>
<feature type="region of interest" description="Disordered" evidence="1">
    <location>
        <begin position="210"/>
        <end position="276"/>
    </location>
</feature>
<dbReference type="Proteomes" id="UP000582016">
    <property type="component" value="Unassembled WGS sequence"/>
</dbReference>